<organism evidence="1 2">
    <name type="scientific">Natrinema altunense (strain JCM 12890 / CGMCC 1.3731 / AJ2)</name>
    <dbReference type="NCBI Taxonomy" id="1227494"/>
    <lineage>
        <taxon>Archaea</taxon>
        <taxon>Methanobacteriati</taxon>
        <taxon>Methanobacteriota</taxon>
        <taxon>Stenosarchaea group</taxon>
        <taxon>Halobacteria</taxon>
        <taxon>Halobacteriales</taxon>
        <taxon>Natrialbaceae</taxon>
        <taxon>Natrinema</taxon>
    </lineage>
</organism>
<keyword evidence="2" id="KW-1185">Reference proteome</keyword>
<proteinExistence type="predicted"/>
<evidence type="ECO:0000313" key="2">
    <source>
        <dbReference type="Proteomes" id="UP000011511"/>
    </source>
</evidence>
<dbReference type="RefSeq" id="WP_007110756.1">
    <property type="nucleotide sequence ID" value="NZ_AOIK01000043.1"/>
</dbReference>
<comment type="caution">
    <text evidence="1">The sequence shown here is derived from an EMBL/GenBank/DDBJ whole genome shotgun (WGS) entry which is preliminary data.</text>
</comment>
<dbReference type="AlphaFoldDB" id="L9ZDE4"/>
<reference evidence="1 2" key="1">
    <citation type="journal article" date="2014" name="PLoS Genet.">
        <title>Phylogenetically driven sequencing of extremely halophilic archaea reveals strategies for static and dynamic osmo-response.</title>
        <authorList>
            <person name="Becker E.A."/>
            <person name="Seitzer P.M."/>
            <person name="Tritt A."/>
            <person name="Larsen D."/>
            <person name="Krusor M."/>
            <person name="Yao A.I."/>
            <person name="Wu D."/>
            <person name="Madern D."/>
            <person name="Eisen J.A."/>
            <person name="Darling A.E."/>
            <person name="Facciotti M.T."/>
        </authorList>
    </citation>
    <scope>NUCLEOTIDE SEQUENCE [LARGE SCALE GENOMIC DNA]</scope>
    <source>
        <strain evidence="1 2">JCM 12890</strain>
    </source>
</reference>
<sequence>MTEYGFAEEARRVEEELESHQEIVNELRGSREYQEALLEQGWHRENVGISVQKVSDWKEQRKQAMDKQHFDFLLREIIEAELVFWKHFYEFDLDQVFVTAVSSGDLNTTSHSPENIVKTWKWLTEEIDAPETLESKQARLGDL</sequence>
<name>L9ZDE4_NATA2</name>
<dbReference type="EMBL" id="AOIK01000043">
    <property type="protein sequence ID" value="ELY83612.1"/>
    <property type="molecule type" value="Genomic_DNA"/>
</dbReference>
<accession>L9ZDE4</accession>
<gene>
    <name evidence="1" type="ORF">C485_17707</name>
</gene>
<evidence type="ECO:0000313" key="1">
    <source>
        <dbReference type="EMBL" id="ELY83612.1"/>
    </source>
</evidence>
<dbReference type="Proteomes" id="UP000011511">
    <property type="component" value="Unassembled WGS sequence"/>
</dbReference>
<protein>
    <submittedName>
        <fullName evidence="1">Uncharacterized protein</fullName>
    </submittedName>
</protein>